<dbReference type="InterPro" id="IPR007466">
    <property type="entry name" value="Peptidyl-Arg-deiminase_porph"/>
</dbReference>
<dbReference type="HAMAP" id="MF_01841">
    <property type="entry name" value="Agmatine_deimin"/>
    <property type="match status" value="1"/>
</dbReference>
<organism evidence="3 4">
    <name type="scientific">Sporobacter termitidis DSM 10068</name>
    <dbReference type="NCBI Taxonomy" id="1123282"/>
    <lineage>
        <taxon>Bacteria</taxon>
        <taxon>Bacillati</taxon>
        <taxon>Bacillota</taxon>
        <taxon>Clostridia</taxon>
        <taxon>Eubacteriales</taxon>
        <taxon>Oscillospiraceae</taxon>
        <taxon>Sporobacter</taxon>
    </lineage>
</organism>
<dbReference type="GO" id="GO:0047632">
    <property type="term" value="F:agmatine deiminase activity"/>
    <property type="evidence" value="ECO:0007669"/>
    <property type="project" value="UniProtKB-UniRule"/>
</dbReference>
<name>A0A1M5XEP9_9FIRM</name>
<proteinExistence type="inferred from homology"/>
<dbReference type="SUPFAM" id="SSF55909">
    <property type="entry name" value="Pentein"/>
    <property type="match status" value="1"/>
</dbReference>
<reference evidence="3 4" key="1">
    <citation type="submission" date="2016-11" db="EMBL/GenBank/DDBJ databases">
        <authorList>
            <person name="Jaros S."/>
            <person name="Januszkiewicz K."/>
            <person name="Wedrychowicz H."/>
        </authorList>
    </citation>
    <scope>NUCLEOTIDE SEQUENCE [LARGE SCALE GENOMIC DNA]</scope>
    <source>
        <strain evidence="3 4">DSM 10068</strain>
    </source>
</reference>
<feature type="active site" description="Amidino-cysteine intermediate" evidence="2">
    <location>
        <position position="342"/>
    </location>
</feature>
<dbReference type="PANTHER" id="PTHR31377:SF0">
    <property type="entry name" value="AGMATINE DEIMINASE-RELATED"/>
    <property type="match status" value="1"/>
</dbReference>
<evidence type="ECO:0000256" key="1">
    <source>
        <dbReference type="ARBA" id="ARBA00022801"/>
    </source>
</evidence>
<gene>
    <name evidence="2" type="primary">aguA</name>
    <name evidence="3" type="ORF">SAMN02745823_01746</name>
</gene>
<dbReference type="EMBL" id="FQXV01000005">
    <property type="protein sequence ID" value="SHH98132.1"/>
    <property type="molecule type" value="Genomic_DNA"/>
</dbReference>
<dbReference type="GO" id="GO:0004668">
    <property type="term" value="F:protein-arginine deiminase activity"/>
    <property type="evidence" value="ECO:0007669"/>
    <property type="project" value="InterPro"/>
</dbReference>
<keyword evidence="4" id="KW-1185">Reference proteome</keyword>
<keyword evidence="1 2" id="KW-0378">Hydrolase</keyword>
<dbReference type="Gene3D" id="3.75.10.10">
    <property type="entry name" value="L-arginine/glycine Amidinotransferase, Chain A"/>
    <property type="match status" value="1"/>
</dbReference>
<dbReference type="PANTHER" id="PTHR31377">
    <property type="entry name" value="AGMATINE DEIMINASE-RELATED"/>
    <property type="match status" value="1"/>
</dbReference>
<protein>
    <recommendedName>
        <fullName evidence="2">Putative agmatine deiminase</fullName>
        <ecNumber evidence="2">3.5.3.12</ecNumber>
    </recommendedName>
    <alternativeName>
        <fullName evidence="2">Agmatine iminohydrolase</fullName>
    </alternativeName>
</protein>
<dbReference type="NCBIfam" id="TIGR03380">
    <property type="entry name" value="agmatine_aguA"/>
    <property type="match status" value="1"/>
</dbReference>
<dbReference type="AlphaFoldDB" id="A0A1M5XEP9"/>
<evidence type="ECO:0000313" key="4">
    <source>
        <dbReference type="Proteomes" id="UP000183995"/>
    </source>
</evidence>
<dbReference type="EC" id="3.5.3.12" evidence="2"/>
<dbReference type="NCBIfam" id="NF010070">
    <property type="entry name" value="PRK13551.1"/>
    <property type="match status" value="1"/>
</dbReference>
<evidence type="ECO:0000313" key="3">
    <source>
        <dbReference type="EMBL" id="SHH98132.1"/>
    </source>
</evidence>
<comment type="catalytic activity">
    <reaction evidence="2">
        <text>agmatine + H2O = N-carbamoylputrescine + NH4(+)</text>
        <dbReference type="Rhea" id="RHEA:18037"/>
        <dbReference type="ChEBI" id="CHEBI:15377"/>
        <dbReference type="ChEBI" id="CHEBI:28938"/>
        <dbReference type="ChEBI" id="CHEBI:58145"/>
        <dbReference type="ChEBI" id="CHEBI:58318"/>
        <dbReference type="EC" id="3.5.3.12"/>
    </reaction>
</comment>
<comment type="similarity">
    <text evidence="2">Belongs to the agmatine deiminase family.</text>
</comment>
<evidence type="ECO:0000256" key="2">
    <source>
        <dbReference type="HAMAP-Rule" id="MF_01841"/>
    </source>
</evidence>
<dbReference type="Pfam" id="PF04371">
    <property type="entry name" value="PAD_porph"/>
    <property type="match status" value="1"/>
</dbReference>
<dbReference type="InterPro" id="IPR017754">
    <property type="entry name" value="Agmatine_deiminase"/>
</dbReference>
<sequence length="359" mass="40489">MPGEFEIHAGTYMLWPDRPDNWRNGAKPAQRVFAEIAAVISKYEPVTVGVNAAQYDNARAMLPGRVRVVEVSSNDAWLRDTGPTFVRNNDGAVRGVDWRFNAWGGLVDGLYFPWDRDDQVARKLCEMDGFDYYSLEDTVLEGGAFHVDGEGTAVVTEACLLSGGRNPHMTREALEETLKEYLNIKKVIWLRHGIYMDETNEHVDNVCAFVRPGEVVLAWTDRRDDPQYEFSRSCLEVLRNARDAMGRRLKVQPLALPAPKFVTREEADGVDSTNRMRPRQQGDRLAASYVNFYVCNGAVIAPAFDDPMDASARRTLQALYPDRQVHQIYTRDILLGGGNIHCITQQLPTRWAPGRPGIL</sequence>
<dbReference type="GO" id="GO:0009446">
    <property type="term" value="P:putrescine biosynthetic process"/>
    <property type="evidence" value="ECO:0007669"/>
    <property type="project" value="InterPro"/>
</dbReference>
<dbReference type="STRING" id="1123282.SAMN02745823_01746"/>
<dbReference type="Proteomes" id="UP000183995">
    <property type="component" value="Unassembled WGS sequence"/>
</dbReference>
<accession>A0A1M5XEP9</accession>